<sequence>MRTFLLIFVIFIVGCESFFNNPPFNLTTLTPRRNLTCLTDFGDTDLFTNCEYCVYEFFNNGTDSSISHDCIYITNSYRLVTQRCSGFTSDSDIGYGLCAQLPFEYFDIDLLCICATDLCNENFTTCKQSVDSNPNLPTLPSPIPTLTANISAISCQDTPLGILNSTYYCVRDSTPYINMTQCEEYVQNHTVVCMYLESDDGSYLTLVAIPDEDYEYVLADQIDKMQGVATQSNFIQFYNETSGAFHVQWQEDVEDTDNYTRIYNKCYCMTDDCNFNLTECLQSYVNSSVSSNDINKALLVILTNFIIATNLF</sequence>
<accession>A0A813MSI3</accession>
<feature type="signal peptide" evidence="1">
    <location>
        <begin position="1"/>
        <end position="17"/>
    </location>
</feature>
<evidence type="ECO:0000313" key="3">
    <source>
        <dbReference type="EMBL" id="CAF3769461.1"/>
    </source>
</evidence>
<comment type="caution">
    <text evidence="2">The sequence shown here is derived from an EMBL/GenBank/DDBJ whole genome shotgun (WGS) entry which is preliminary data.</text>
</comment>
<feature type="chain" id="PRO_5035596423" evidence="1">
    <location>
        <begin position="18"/>
        <end position="312"/>
    </location>
</feature>
<name>A0A813MSI3_9BILA</name>
<dbReference type="Proteomes" id="UP000663860">
    <property type="component" value="Unassembled WGS sequence"/>
</dbReference>
<reference evidence="2" key="1">
    <citation type="submission" date="2021-02" db="EMBL/GenBank/DDBJ databases">
        <authorList>
            <person name="Nowell W R."/>
        </authorList>
    </citation>
    <scope>NUCLEOTIDE SEQUENCE</scope>
</reference>
<evidence type="ECO:0000313" key="4">
    <source>
        <dbReference type="Proteomes" id="UP000663860"/>
    </source>
</evidence>
<organism evidence="2 4">
    <name type="scientific">Adineta steineri</name>
    <dbReference type="NCBI Taxonomy" id="433720"/>
    <lineage>
        <taxon>Eukaryota</taxon>
        <taxon>Metazoa</taxon>
        <taxon>Spiralia</taxon>
        <taxon>Gnathifera</taxon>
        <taxon>Rotifera</taxon>
        <taxon>Eurotatoria</taxon>
        <taxon>Bdelloidea</taxon>
        <taxon>Adinetida</taxon>
        <taxon>Adinetidae</taxon>
        <taxon>Adineta</taxon>
    </lineage>
</organism>
<protein>
    <submittedName>
        <fullName evidence="2">Uncharacterized protein</fullName>
    </submittedName>
</protein>
<dbReference type="EMBL" id="CAJOBB010000879">
    <property type="protein sequence ID" value="CAF3769461.1"/>
    <property type="molecule type" value="Genomic_DNA"/>
</dbReference>
<evidence type="ECO:0000313" key="2">
    <source>
        <dbReference type="EMBL" id="CAF0727487.1"/>
    </source>
</evidence>
<evidence type="ECO:0000256" key="1">
    <source>
        <dbReference type="SAM" id="SignalP"/>
    </source>
</evidence>
<keyword evidence="1" id="KW-0732">Signal</keyword>
<dbReference type="Proteomes" id="UP000663868">
    <property type="component" value="Unassembled WGS sequence"/>
</dbReference>
<dbReference type="AlphaFoldDB" id="A0A813MSI3"/>
<dbReference type="PROSITE" id="PS51257">
    <property type="entry name" value="PROKAR_LIPOPROTEIN"/>
    <property type="match status" value="1"/>
</dbReference>
<gene>
    <name evidence="2" type="ORF">IZO911_LOCUS2565</name>
    <name evidence="3" type="ORF">KXQ929_LOCUS15279</name>
</gene>
<proteinExistence type="predicted"/>
<dbReference type="EMBL" id="CAJNOE010000013">
    <property type="protein sequence ID" value="CAF0727487.1"/>
    <property type="molecule type" value="Genomic_DNA"/>
</dbReference>